<feature type="signal peptide" evidence="1">
    <location>
        <begin position="1"/>
        <end position="29"/>
    </location>
</feature>
<keyword evidence="3" id="KW-1185">Reference proteome</keyword>
<proteinExistence type="predicted"/>
<evidence type="ECO:0008006" key="4">
    <source>
        <dbReference type="Google" id="ProtNLM"/>
    </source>
</evidence>
<protein>
    <recommendedName>
        <fullName evidence="4">PepSY domain-containing protein</fullName>
    </recommendedName>
</protein>
<gene>
    <name evidence="2" type="ORF">CRD36_01975</name>
</gene>
<reference evidence="2 3" key="1">
    <citation type="submission" date="2017-10" db="EMBL/GenBank/DDBJ databases">
        <title>Frigbacter circumglobatus gen. nov. sp. nov., isolated from sediment cultured in situ.</title>
        <authorList>
            <person name="Zhao Z."/>
        </authorList>
    </citation>
    <scope>NUCLEOTIDE SEQUENCE [LARGE SCALE GENOMIC DNA]</scope>
    <source>
        <strain evidence="2 3">ZYL</strain>
    </source>
</reference>
<organism evidence="2 3">
    <name type="scientific">Paremcibacter congregatus</name>
    <dbReference type="NCBI Taxonomy" id="2043170"/>
    <lineage>
        <taxon>Bacteria</taxon>
        <taxon>Pseudomonadati</taxon>
        <taxon>Pseudomonadota</taxon>
        <taxon>Alphaproteobacteria</taxon>
        <taxon>Emcibacterales</taxon>
        <taxon>Emcibacteraceae</taxon>
        <taxon>Paremcibacter</taxon>
    </lineage>
</organism>
<name>A0A2G4YWE8_9PROT</name>
<evidence type="ECO:0000313" key="2">
    <source>
        <dbReference type="EMBL" id="PHZ86667.1"/>
    </source>
</evidence>
<keyword evidence="1" id="KW-0732">Signal</keyword>
<dbReference type="InParanoid" id="A0A2G4YWE8"/>
<dbReference type="AlphaFoldDB" id="A0A2G4YWE8"/>
<evidence type="ECO:0000313" key="3">
    <source>
        <dbReference type="Proteomes" id="UP000229730"/>
    </source>
</evidence>
<feature type="chain" id="PRO_5013908734" description="PepSY domain-containing protein" evidence="1">
    <location>
        <begin position="30"/>
        <end position="110"/>
    </location>
</feature>
<sequence>MIHTATTCKIITAALVTGFTLTASTKAIAHDTAVCNDGVPSYTTERIVSKQNAKKLVKDLLRREYNGESLQARGIHKDGDVWKVKIWRDIRKVATAKVDTKTGNIHIETN</sequence>
<dbReference type="EMBL" id="PDEM01000007">
    <property type="protein sequence ID" value="PHZ86667.1"/>
    <property type="molecule type" value="Genomic_DNA"/>
</dbReference>
<dbReference type="Proteomes" id="UP000229730">
    <property type="component" value="Unassembled WGS sequence"/>
</dbReference>
<evidence type="ECO:0000256" key="1">
    <source>
        <dbReference type="SAM" id="SignalP"/>
    </source>
</evidence>
<accession>A0A2G4YWE8</accession>
<dbReference type="RefSeq" id="WP_099471043.1">
    <property type="nucleotide sequence ID" value="NZ_CP041025.1"/>
</dbReference>
<comment type="caution">
    <text evidence="2">The sequence shown here is derived from an EMBL/GenBank/DDBJ whole genome shotgun (WGS) entry which is preliminary data.</text>
</comment>